<dbReference type="STRING" id="656914.SAMN00017405_0445"/>
<dbReference type="CDD" id="cd00673">
    <property type="entry name" value="AlaRS_core"/>
    <property type="match status" value="1"/>
</dbReference>
<dbReference type="SUPFAM" id="SSF50447">
    <property type="entry name" value="Translation proteins"/>
    <property type="match status" value="1"/>
</dbReference>
<dbReference type="GO" id="GO:0016740">
    <property type="term" value="F:transferase activity"/>
    <property type="evidence" value="ECO:0007669"/>
    <property type="project" value="UniProtKB-ARBA"/>
</dbReference>
<feature type="binding site" evidence="13">
    <location>
        <position position="674"/>
    </location>
    <ligand>
        <name>Zn(2+)</name>
        <dbReference type="ChEBI" id="CHEBI:29105"/>
    </ligand>
</feature>
<dbReference type="Pfam" id="PF01411">
    <property type="entry name" value="tRNA-synt_2c"/>
    <property type="match status" value="1"/>
</dbReference>
<keyword evidence="10 13" id="KW-0030">Aminoacyl-tRNA synthetase</keyword>
<evidence type="ECO:0000256" key="8">
    <source>
        <dbReference type="ARBA" id="ARBA00022884"/>
    </source>
</evidence>
<dbReference type="InterPro" id="IPR045864">
    <property type="entry name" value="aa-tRNA-synth_II/BPL/LPL"/>
</dbReference>
<feature type="binding site" evidence="13">
    <location>
        <position position="670"/>
    </location>
    <ligand>
        <name>Zn(2+)</name>
        <dbReference type="ChEBI" id="CHEBI:29105"/>
    </ligand>
</feature>
<dbReference type="InterPro" id="IPR002318">
    <property type="entry name" value="Ala-tRNA-lgiase_IIc"/>
</dbReference>
<feature type="domain" description="Alanyl-transfer RNA synthetases family profile" evidence="15">
    <location>
        <begin position="2"/>
        <end position="713"/>
    </location>
</feature>
<dbReference type="AlphaFoldDB" id="A0A1W1VQR5"/>
<proteinExistence type="inferred from homology"/>
<dbReference type="HAMAP" id="MF_00036_B">
    <property type="entry name" value="Ala_tRNA_synth_B"/>
    <property type="match status" value="1"/>
</dbReference>
<dbReference type="GO" id="GO:0008270">
    <property type="term" value="F:zinc ion binding"/>
    <property type="evidence" value="ECO:0007669"/>
    <property type="project" value="UniProtKB-UniRule"/>
</dbReference>
<dbReference type="GO" id="GO:0005524">
    <property type="term" value="F:ATP binding"/>
    <property type="evidence" value="ECO:0007669"/>
    <property type="project" value="UniProtKB-UniRule"/>
</dbReference>
<evidence type="ECO:0000256" key="13">
    <source>
        <dbReference type="HAMAP-Rule" id="MF_00036"/>
    </source>
</evidence>
<feature type="coiled-coil region" evidence="14">
    <location>
        <begin position="732"/>
        <end position="763"/>
    </location>
</feature>
<dbReference type="RefSeq" id="WP_084054233.1">
    <property type="nucleotide sequence ID" value="NZ_FWWT01000022.1"/>
</dbReference>
<evidence type="ECO:0000256" key="11">
    <source>
        <dbReference type="ARBA" id="ARBA00024779"/>
    </source>
</evidence>
<dbReference type="InterPro" id="IPR003156">
    <property type="entry name" value="DHHA1_dom"/>
</dbReference>
<dbReference type="Gene3D" id="3.10.310.40">
    <property type="match status" value="1"/>
</dbReference>
<dbReference type="SUPFAM" id="SSF55186">
    <property type="entry name" value="ThrRS/AlaRS common domain"/>
    <property type="match status" value="1"/>
</dbReference>
<sequence length="882" mass="98223">MITANDIRAKFISFFEDRGHNQVHSSSLVPIDDPTLLFTNAGMNQFKNIFLGLETRNYKRAVTSQKCVRAGGKHNDLDTVGKTARHHTFFEMLGNFSFGDYFKKEAIAFAWEFLTKELKLSTDNLYITVYQDDDEAYEYWEQTTGFSSNKILRLGEKDNFWSMGETGPCGPCSEIHFDRGIKHSCSAPDCGLGKCDCDRWLEIWNLVFMQYNRDDKGVLTTLPKPSIDTGLGLERIVSIMQQVNSNYETDLLKPLINEVEKLSNKKYDQGLSGFPFRVIADHARSCTFLISDGVLPSNDGRGYVLRRIIRRAVRFGKSLGINNSFLYKMSPKVMELMKDSYPELADKLEFVQKIIKNEEERFQETLNDGLKIVTEVIKSLKEKGQTQISGKEAFNLYDTYGFPLDLTKDIAEEENLTVDTLGFENAMKEQRDRARNAQKDNQTWDIALTFAKYAGNEKETLFTGYDSLSEKGQILKLISNGSERLEVTEGDEVYVLLDVTPFYPEGGGQAGDSGIIVGEIGKIIISNTTKLPDNKIIHKGKVSGKLMAGETVTASVDENTRKAIARNHTATHLLHKALKEVLGDHVNQAGSLLNANSLRFDFSHFSQVTGTELEKIEDLINHEILQASLINVYETDIETAKKDNVTALFNEKYGEKVRCVSIGEISLELCGGTHLKNTSEIGLFKIISEGSVASGIRRIEGVTGQKALELIKGHENQLKSIGTSLKINPKDINNKLEQMASQLKENEKEIEELRAKLAKYQVTDLLDNIITIKEIKLLTATINGSDMNSLRSMADTFRDKVGSGVIVLGSEYNGKLNFVAVVTKDLITKGIHAGNIIKEVAKRAGGGGGGRPEMAQAGGTDVTKLQEALDLVPNIIESQLKN</sequence>
<keyword evidence="7 13" id="KW-0067">ATP-binding</keyword>
<dbReference type="Gene3D" id="3.30.930.10">
    <property type="entry name" value="Bira Bifunctional Protein, Domain 2"/>
    <property type="match status" value="1"/>
</dbReference>
<dbReference type="OrthoDB" id="9803884at2"/>
<keyword evidence="13" id="KW-0963">Cytoplasm</keyword>
<evidence type="ECO:0000256" key="4">
    <source>
        <dbReference type="ARBA" id="ARBA00022723"/>
    </source>
</evidence>
<dbReference type="GO" id="GO:0005829">
    <property type="term" value="C:cytosol"/>
    <property type="evidence" value="ECO:0007669"/>
    <property type="project" value="TreeGrafter"/>
</dbReference>
<dbReference type="Gene3D" id="6.10.250.550">
    <property type="match status" value="1"/>
</dbReference>
<keyword evidence="8 13" id="KW-0694">RNA-binding</keyword>
<evidence type="ECO:0000256" key="2">
    <source>
        <dbReference type="ARBA" id="ARBA00022555"/>
    </source>
</evidence>
<feature type="binding site" evidence="13">
    <location>
        <position position="572"/>
    </location>
    <ligand>
        <name>Zn(2+)</name>
        <dbReference type="ChEBI" id="CHEBI:29105"/>
    </ligand>
</feature>
<dbReference type="SUPFAM" id="SSF55681">
    <property type="entry name" value="Class II aaRS and biotin synthetases"/>
    <property type="match status" value="1"/>
</dbReference>
<dbReference type="EC" id="6.1.1.7" evidence="13"/>
<dbReference type="GO" id="GO:0004813">
    <property type="term" value="F:alanine-tRNA ligase activity"/>
    <property type="evidence" value="ECO:0007669"/>
    <property type="project" value="UniProtKB-UniRule"/>
</dbReference>
<evidence type="ECO:0000256" key="5">
    <source>
        <dbReference type="ARBA" id="ARBA00022741"/>
    </source>
</evidence>
<comment type="cofactor">
    <cofactor evidence="13">
        <name>Zn(2+)</name>
        <dbReference type="ChEBI" id="CHEBI:29105"/>
    </cofactor>
    <text evidence="13">Binds 1 zinc ion per subunit.</text>
</comment>
<evidence type="ECO:0000256" key="7">
    <source>
        <dbReference type="ARBA" id="ARBA00022840"/>
    </source>
</evidence>
<evidence type="ECO:0000256" key="12">
    <source>
        <dbReference type="ARBA" id="ARBA00048300"/>
    </source>
</evidence>
<evidence type="ECO:0000259" key="15">
    <source>
        <dbReference type="PROSITE" id="PS50860"/>
    </source>
</evidence>
<dbReference type="FunFam" id="3.30.930.10:FF:000004">
    <property type="entry name" value="Alanine--tRNA ligase"/>
    <property type="match status" value="1"/>
</dbReference>
<evidence type="ECO:0000313" key="17">
    <source>
        <dbReference type="Proteomes" id="UP000192731"/>
    </source>
</evidence>
<evidence type="ECO:0000256" key="9">
    <source>
        <dbReference type="ARBA" id="ARBA00022917"/>
    </source>
</evidence>
<comment type="subcellular location">
    <subcellularLocation>
        <location evidence="13">Cytoplasm</location>
    </subcellularLocation>
</comment>
<dbReference type="Pfam" id="PF07973">
    <property type="entry name" value="tRNA_SAD"/>
    <property type="match status" value="1"/>
</dbReference>
<dbReference type="InterPro" id="IPR009000">
    <property type="entry name" value="Transl_B-barrel_sf"/>
</dbReference>
<dbReference type="PROSITE" id="PS50860">
    <property type="entry name" value="AA_TRNA_LIGASE_II_ALA"/>
    <property type="match status" value="1"/>
</dbReference>
<protein>
    <recommendedName>
        <fullName evidence="13">Alanine--tRNA ligase</fullName>
        <ecNumber evidence="13">6.1.1.7</ecNumber>
    </recommendedName>
    <alternativeName>
        <fullName evidence="13">Alanyl-tRNA synthetase</fullName>
        <shortName evidence="13">AlaRS</shortName>
    </alternativeName>
</protein>
<keyword evidence="3 13" id="KW-0436">Ligase</keyword>
<accession>A0A1W1VQR5</accession>
<dbReference type="SUPFAM" id="SSF101353">
    <property type="entry name" value="Putative anticodon-binding domain of alanyl-tRNA synthetase (AlaRS)"/>
    <property type="match status" value="1"/>
</dbReference>
<evidence type="ECO:0000256" key="10">
    <source>
        <dbReference type="ARBA" id="ARBA00023146"/>
    </source>
</evidence>
<dbReference type="FunFam" id="3.10.310.40:FF:000001">
    <property type="entry name" value="Alanine--tRNA ligase"/>
    <property type="match status" value="1"/>
</dbReference>
<gene>
    <name evidence="13" type="primary">alaS</name>
    <name evidence="16" type="ORF">SAMN00017405_0445</name>
</gene>
<dbReference type="InterPro" id="IPR012947">
    <property type="entry name" value="tRNA_SAD"/>
</dbReference>
<dbReference type="GO" id="GO:0000049">
    <property type="term" value="F:tRNA binding"/>
    <property type="evidence" value="ECO:0007669"/>
    <property type="project" value="UniProtKB-KW"/>
</dbReference>
<comment type="similarity">
    <text evidence="1 13">Belongs to the class-II aminoacyl-tRNA synthetase family.</text>
</comment>
<dbReference type="Gene3D" id="2.40.30.130">
    <property type="match status" value="1"/>
</dbReference>
<dbReference type="Gene3D" id="3.30.54.20">
    <property type="match status" value="1"/>
</dbReference>
<evidence type="ECO:0000256" key="3">
    <source>
        <dbReference type="ARBA" id="ARBA00022598"/>
    </source>
</evidence>
<dbReference type="PANTHER" id="PTHR11777">
    <property type="entry name" value="ALANYL-TRNA SYNTHETASE"/>
    <property type="match status" value="1"/>
</dbReference>
<dbReference type="InterPro" id="IPR018165">
    <property type="entry name" value="Ala-tRNA-synth_IIc_core"/>
</dbReference>
<dbReference type="Pfam" id="PF02272">
    <property type="entry name" value="DHHA1"/>
    <property type="match status" value="1"/>
</dbReference>
<dbReference type="FunFam" id="3.30.980.10:FF:000004">
    <property type="entry name" value="Alanine--tRNA ligase, cytoplasmic"/>
    <property type="match status" value="1"/>
</dbReference>
<comment type="function">
    <text evidence="11 13">Catalyzes the attachment of alanine to tRNA(Ala) in a two-step reaction: alanine is first activated by ATP to form Ala-AMP and then transferred to the acceptor end of tRNA(Ala). Also edits incorrectly charged Ser-tRNA(Ala) and Gly-tRNA(Ala) via its editing domain.</text>
</comment>
<dbReference type="PANTHER" id="PTHR11777:SF9">
    <property type="entry name" value="ALANINE--TRNA LIGASE, CYTOPLASMIC"/>
    <property type="match status" value="1"/>
</dbReference>
<evidence type="ECO:0000256" key="1">
    <source>
        <dbReference type="ARBA" id="ARBA00008226"/>
    </source>
</evidence>
<dbReference type="InterPro" id="IPR018164">
    <property type="entry name" value="Ala-tRNA-synth_IIc_N"/>
</dbReference>
<keyword evidence="17" id="KW-1185">Reference proteome</keyword>
<dbReference type="Proteomes" id="UP000192731">
    <property type="component" value="Unassembled WGS sequence"/>
</dbReference>
<keyword evidence="6 13" id="KW-0862">Zinc</keyword>
<dbReference type="NCBIfam" id="TIGR00344">
    <property type="entry name" value="alaS"/>
    <property type="match status" value="1"/>
</dbReference>
<dbReference type="InterPro" id="IPR050058">
    <property type="entry name" value="Ala-tRNA_ligase"/>
</dbReference>
<dbReference type="SMART" id="SM00863">
    <property type="entry name" value="tRNA_SAD"/>
    <property type="match status" value="1"/>
</dbReference>
<dbReference type="GO" id="GO:0002161">
    <property type="term" value="F:aminoacyl-tRNA deacylase activity"/>
    <property type="evidence" value="ECO:0007669"/>
    <property type="project" value="TreeGrafter"/>
</dbReference>
<keyword evidence="14" id="KW-0175">Coiled coil</keyword>
<dbReference type="Gene3D" id="3.30.980.10">
    <property type="entry name" value="Threonyl-trna Synthetase, Chain A, domain 2"/>
    <property type="match status" value="1"/>
</dbReference>
<dbReference type="PRINTS" id="PR00980">
    <property type="entry name" value="TRNASYNTHALA"/>
</dbReference>
<keyword evidence="2 13" id="KW-0820">tRNA-binding</keyword>
<evidence type="ECO:0000313" key="16">
    <source>
        <dbReference type="EMBL" id="SMB95613.1"/>
    </source>
</evidence>
<dbReference type="InterPro" id="IPR018163">
    <property type="entry name" value="Thr/Ala-tRNA-synth_IIc_edit"/>
</dbReference>
<comment type="catalytic activity">
    <reaction evidence="12 13">
        <text>tRNA(Ala) + L-alanine + ATP = L-alanyl-tRNA(Ala) + AMP + diphosphate</text>
        <dbReference type="Rhea" id="RHEA:12540"/>
        <dbReference type="Rhea" id="RHEA-COMP:9657"/>
        <dbReference type="Rhea" id="RHEA-COMP:9923"/>
        <dbReference type="ChEBI" id="CHEBI:30616"/>
        <dbReference type="ChEBI" id="CHEBI:33019"/>
        <dbReference type="ChEBI" id="CHEBI:57972"/>
        <dbReference type="ChEBI" id="CHEBI:78442"/>
        <dbReference type="ChEBI" id="CHEBI:78497"/>
        <dbReference type="ChEBI" id="CHEBI:456215"/>
        <dbReference type="EC" id="6.1.1.7"/>
    </reaction>
</comment>
<keyword evidence="9 13" id="KW-0648">Protein biosynthesis</keyword>
<dbReference type="GO" id="GO:0006419">
    <property type="term" value="P:alanyl-tRNA aminoacylation"/>
    <property type="evidence" value="ECO:0007669"/>
    <property type="project" value="UniProtKB-UniRule"/>
</dbReference>
<dbReference type="GO" id="GO:0140096">
    <property type="term" value="F:catalytic activity, acting on a protein"/>
    <property type="evidence" value="ECO:0007669"/>
    <property type="project" value="UniProtKB-ARBA"/>
</dbReference>
<organism evidence="16 17">
    <name type="scientific">Desulfonispora thiosulfatigenes DSM 11270</name>
    <dbReference type="NCBI Taxonomy" id="656914"/>
    <lineage>
        <taxon>Bacteria</taxon>
        <taxon>Bacillati</taxon>
        <taxon>Bacillota</taxon>
        <taxon>Clostridia</taxon>
        <taxon>Eubacteriales</taxon>
        <taxon>Peptococcaceae</taxon>
        <taxon>Desulfonispora</taxon>
    </lineage>
</organism>
<comment type="domain">
    <text evidence="13">Consists of three domains; the N-terminal catalytic domain, the editing domain and the C-terminal C-Ala domain. The editing domain removes incorrectly charged amino acids, while the C-Ala domain, along with tRNA(Ala), serves as a bridge to cooperatively bring together the editing and aminoacylation centers thus stimulating deacylation of misacylated tRNAs.</text>
</comment>
<dbReference type="InterPro" id="IPR018162">
    <property type="entry name" value="Ala-tRNA-ligase_IIc_anticod-bd"/>
</dbReference>
<keyword evidence="4 13" id="KW-0479">Metal-binding</keyword>
<dbReference type="InterPro" id="IPR023033">
    <property type="entry name" value="Ala_tRNA_ligase_euk/bac"/>
</dbReference>
<feature type="binding site" evidence="13">
    <location>
        <position position="568"/>
    </location>
    <ligand>
        <name>Zn(2+)</name>
        <dbReference type="ChEBI" id="CHEBI:29105"/>
    </ligand>
</feature>
<dbReference type="EMBL" id="FWWT01000022">
    <property type="protein sequence ID" value="SMB95613.1"/>
    <property type="molecule type" value="Genomic_DNA"/>
</dbReference>
<evidence type="ECO:0000256" key="14">
    <source>
        <dbReference type="SAM" id="Coils"/>
    </source>
</evidence>
<evidence type="ECO:0000256" key="6">
    <source>
        <dbReference type="ARBA" id="ARBA00022833"/>
    </source>
</evidence>
<reference evidence="16 17" key="1">
    <citation type="submission" date="2017-04" db="EMBL/GenBank/DDBJ databases">
        <authorList>
            <person name="Afonso C.L."/>
            <person name="Miller P.J."/>
            <person name="Scott M.A."/>
            <person name="Spackman E."/>
            <person name="Goraichik I."/>
            <person name="Dimitrov K.M."/>
            <person name="Suarez D.L."/>
            <person name="Swayne D.E."/>
        </authorList>
    </citation>
    <scope>NUCLEOTIDE SEQUENCE [LARGE SCALE GENOMIC DNA]</scope>
    <source>
        <strain evidence="16 17">DSM 11270</strain>
    </source>
</reference>
<name>A0A1W1VQR5_DESTI</name>
<keyword evidence="5 13" id="KW-0547">Nucleotide-binding</keyword>